<keyword evidence="1" id="KW-0812">Transmembrane</keyword>
<dbReference type="Gene3D" id="3.30.70.60">
    <property type="match status" value="1"/>
</dbReference>
<dbReference type="RefSeq" id="WP_104371234.1">
    <property type="nucleotide sequence ID" value="NZ_BFAV01000045.1"/>
</dbReference>
<evidence type="ECO:0000256" key="1">
    <source>
        <dbReference type="SAM" id="Phobius"/>
    </source>
</evidence>
<name>A0A2L2X9N6_9FIRM</name>
<gene>
    <name evidence="2" type="ORF">DCCM_0956</name>
</gene>
<feature type="transmembrane region" description="Helical" evidence="1">
    <location>
        <begin position="12"/>
        <end position="31"/>
    </location>
</feature>
<dbReference type="OrthoDB" id="1807571at2"/>
<dbReference type="PANTHER" id="PTHR39555">
    <property type="entry name" value="FIMBRIAL ASSEMBLY PROTEIN PILO-LIKE PROTEIN-RELATED"/>
    <property type="match status" value="1"/>
</dbReference>
<dbReference type="GO" id="GO:0043107">
    <property type="term" value="P:type IV pilus-dependent motility"/>
    <property type="evidence" value="ECO:0007669"/>
    <property type="project" value="InterPro"/>
</dbReference>
<dbReference type="InterPro" id="IPR014717">
    <property type="entry name" value="Transl_elong_EF1B/ribsomal_bS6"/>
</dbReference>
<dbReference type="GO" id="GO:0043683">
    <property type="term" value="P:type IV pilus assembly"/>
    <property type="evidence" value="ECO:0007669"/>
    <property type="project" value="InterPro"/>
</dbReference>
<dbReference type="EMBL" id="BFAV01000045">
    <property type="protein sequence ID" value="GBF32760.1"/>
    <property type="molecule type" value="Genomic_DNA"/>
</dbReference>
<sequence length="177" mass="19817">MAVKKSAVSFPWAVLGIIGAAAMLFLLYHQLGLLQAARQERAAEGQTLERTRQHLRQLENTRDHAALLQLQLQALEQAIPTGAGEDELIEYMQRIADNTGSGFIQLTFGERSSKEGYTEMPFTVSFQGRYQGLVDLLGELQYGGRIITIDQLKIGKGQDELPNLRADITCKTYYRNK</sequence>
<protein>
    <submittedName>
        <fullName evidence="2">Type IV pilus biogenesis protein PilO</fullName>
    </submittedName>
</protein>
<dbReference type="PANTHER" id="PTHR39555:SF1">
    <property type="entry name" value="TYPE IV PILUS INNER MEMBRANE COMPONENT PILO"/>
    <property type="match status" value="1"/>
</dbReference>
<comment type="caution">
    <text evidence="2">The sequence shown here is derived from an EMBL/GenBank/DDBJ whole genome shotgun (WGS) entry which is preliminary data.</text>
</comment>
<evidence type="ECO:0000313" key="3">
    <source>
        <dbReference type="Proteomes" id="UP000239549"/>
    </source>
</evidence>
<proteinExistence type="predicted"/>
<dbReference type="Proteomes" id="UP000239549">
    <property type="component" value="Unassembled WGS sequence"/>
</dbReference>
<dbReference type="InterPro" id="IPR007445">
    <property type="entry name" value="PilO"/>
</dbReference>
<keyword evidence="1" id="KW-0472">Membrane</keyword>
<evidence type="ECO:0000313" key="2">
    <source>
        <dbReference type="EMBL" id="GBF32760.1"/>
    </source>
</evidence>
<reference evidence="3" key="1">
    <citation type="submission" date="2018-02" db="EMBL/GenBank/DDBJ databases">
        <title>Genome sequence of Desulfocucumis palustris strain NAW-5.</title>
        <authorList>
            <person name="Watanabe M."/>
            <person name="Kojima H."/>
            <person name="Fukui M."/>
        </authorList>
    </citation>
    <scope>NUCLEOTIDE SEQUENCE [LARGE SCALE GENOMIC DNA]</scope>
    <source>
        <strain evidence="3">NAW-5</strain>
    </source>
</reference>
<keyword evidence="1" id="KW-1133">Transmembrane helix</keyword>
<accession>A0A2L2X9N6</accession>
<keyword evidence="3" id="KW-1185">Reference proteome</keyword>
<dbReference type="Pfam" id="PF04350">
    <property type="entry name" value="PilO"/>
    <property type="match status" value="1"/>
</dbReference>
<organism evidence="2 3">
    <name type="scientific">Desulfocucumis palustris</name>
    <dbReference type="NCBI Taxonomy" id="1898651"/>
    <lineage>
        <taxon>Bacteria</taxon>
        <taxon>Bacillati</taxon>
        <taxon>Bacillota</taxon>
        <taxon>Clostridia</taxon>
        <taxon>Eubacteriales</taxon>
        <taxon>Desulfocucumaceae</taxon>
        <taxon>Desulfocucumis</taxon>
    </lineage>
</organism>
<dbReference type="AlphaFoldDB" id="A0A2L2X9N6"/>